<evidence type="ECO:0000256" key="2">
    <source>
        <dbReference type="ARBA" id="ARBA00023242"/>
    </source>
</evidence>
<gene>
    <name evidence="3" type="ORF">BCR37DRAFT_35348</name>
</gene>
<dbReference type="GO" id="GO:0000724">
    <property type="term" value="P:double-strand break repair via homologous recombination"/>
    <property type="evidence" value="ECO:0007669"/>
    <property type="project" value="TreeGrafter"/>
</dbReference>
<dbReference type="PANTHER" id="PTHR46457">
    <property type="entry name" value="DNA REPAIR PROTEIN RAD51 HOMOLOG 4"/>
    <property type="match status" value="1"/>
</dbReference>
<proteinExistence type="predicted"/>
<dbReference type="GO" id="GO:0000400">
    <property type="term" value="F:four-way junction DNA binding"/>
    <property type="evidence" value="ECO:0007669"/>
    <property type="project" value="TreeGrafter"/>
</dbReference>
<dbReference type="PANTHER" id="PTHR46457:SF1">
    <property type="entry name" value="DNA REPAIR PROTEIN RAD51 HOMOLOG 4"/>
    <property type="match status" value="1"/>
</dbReference>
<evidence type="ECO:0000256" key="1">
    <source>
        <dbReference type="ARBA" id="ARBA00004123"/>
    </source>
</evidence>
<evidence type="ECO:0000313" key="4">
    <source>
        <dbReference type="Proteomes" id="UP000193685"/>
    </source>
</evidence>
<evidence type="ECO:0000313" key="3">
    <source>
        <dbReference type="EMBL" id="ORY82071.1"/>
    </source>
</evidence>
<dbReference type="AlphaFoldDB" id="A0A1Y2FDS3"/>
<dbReference type="GO" id="GO:0005657">
    <property type="term" value="C:replication fork"/>
    <property type="evidence" value="ECO:0007669"/>
    <property type="project" value="TreeGrafter"/>
</dbReference>
<dbReference type="GO" id="GO:0003697">
    <property type="term" value="F:single-stranded DNA binding"/>
    <property type="evidence" value="ECO:0007669"/>
    <property type="project" value="TreeGrafter"/>
</dbReference>
<sequence length="297" mass="32209">MQASKLLRNKQLQLQQASLSPQDPHPKLGTCHRALVTDIAGPASTLPTRQTLAYTEMLAYLMLPSDVETQAVIIDSLGTTQPQALATHITASLEGKPNGKEVATKLLDRIQLTRVFNAHGLAETLQEMLDALVEASDEQNRQQGRIGFLLISNITNPLSLLIQRSAGIQGPEATRGTGNATEGHAFLVQIMRQLRWMAHTFGVTVLLLNNTVRAVSTPLVQPDQVGGRQRRAGFDGSAFSDISYQPALGKTWPHLVDVQLLVHPTGEIDASFQAEGKGYIVECIKSCIGGVGDWHLI</sequence>
<keyword evidence="2" id="KW-0539">Nucleus</keyword>
<dbReference type="OrthoDB" id="336321at2759"/>
<dbReference type="GO" id="GO:0042148">
    <property type="term" value="P:DNA strand invasion"/>
    <property type="evidence" value="ECO:0007669"/>
    <property type="project" value="TreeGrafter"/>
</dbReference>
<dbReference type="GeneID" id="63784772"/>
<dbReference type="SUPFAM" id="SSF52540">
    <property type="entry name" value="P-loop containing nucleoside triphosphate hydrolases"/>
    <property type="match status" value="1"/>
</dbReference>
<reference evidence="3 4" key="1">
    <citation type="submission" date="2016-07" db="EMBL/GenBank/DDBJ databases">
        <title>Pervasive Adenine N6-methylation of Active Genes in Fungi.</title>
        <authorList>
            <consortium name="DOE Joint Genome Institute"/>
            <person name="Mondo S.J."/>
            <person name="Dannebaum R.O."/>
            <person name="Kuo R.C."/>
            <person name="Labutti K."/>
            <person name="Haridas S."/>
            <person name="Kuo A."/>
            <person name="Salamov A."/>
            <person name="Ahrendt S.R."/>
            <person name="Lipzen A."/>
            <person name="Sullivan W."/>
            <person name="Andreopoulos W.B."/>
            <person name="Clum A."/>
            <person name="Lindquist E."/>
            <person name="Daum C."/>
            <person name="Ramamoorthy G.K."/>
            <person name="Gryganskyi A."/>
            <person name="Culley D."/>
            <person name="Magnuson J.K."/>
            <person name="James T.Y."/>
            <person name="O'Malley M.A."/>
            <person name="Stajich J.E."/>
            <person name="Spatafora J.W."/>
            <person name="Visel A."/>
            <person name="Grigoriev I.V."/>
        </authorList>
    </citation>
    <scope>NUCLEOTIDE SEQUENCE [LARGE SCALE GENOMIC DNA]</scope>
    <source>
        <strain evidence="3 4">12-1054</strain>
    </source>
</reference>
<dbReference type="InterPro" id="IPR051988">
    <property type="entry name" value="HRR_RAD51_Paralog"/>
</dbReference>
<dbReference type="GO" id="GO:0000723">
    <property type="term" value="P:telomere maintenance"/>
    <property type="evidence" value="ECO:0007669"/>
    <property type="project" value="TreeGrafter"/>
</dbReference>
<dbReference type="GO" id="GO:0008094">
    <property type="term" value="F:ATP-dependent activity, acting on DNA"/>
    <property type="evidence" value="ECO:0007669"/>
    <property type="project" value="TreeGrafter"/>
</dbReference>
<keyword evidence="4" id="KW-1185">Reference proteome</keyword>
<dbReference type="GO" id="GO:0005815">
    <property type="term" value="C:microtubule organizing center"/>
    <property type="evidence" value="ECO:0007669"/>
    <property type="project" value="TreeGrafter"/>
</dbReference>
<protein>
    <submittedName>
        <fullName evidence="3">Uncharacterized protein</fullName>
    </submittedName>
</protein>
<comment type="caution">
    <text evidence="3">The sequence shown here is derived from an EMBL/GenBank/DDBJ whole genome shotgun (WGS) entry which is preliminary data.</text>
</comment>
<dbReference type="Gene3D" id="3.40.50.300">
    <property type="entry name" value="P-loop containing nucleotide triphosphate hydrolases"/>
    <property type="match status" value="1"/>
</dbReference>
<dbReference type="GO" id="GO:0033063">
    <property type="term" value="C:Rad51B-Rad51C-Rad51D-XRCC2 complex"/>
    <property type="evidence" value="ECO:0007669"/>
    <property type="project" value="TreeGrafter"/>
</dbReference>
<dbReference type="EMBL" id="MCFI01000010">
    <property type="protein sequence ID" value="ORY82071.1"/>
    <property type="molecule type" value="Genomic_DNA"/>
</dbReference>
<dbReference type="RefSeq" id="XP_040725205.1">
    <property type="nucleotide sequence ID" value="XM_040868173.1"/>
</dbReference>
<name>A0A1Y2FDS3_PROLT</name>
<accession>A0A1Y2FDS3</accession>
<dbReference type="Proteomes" id="UP000193685">
    <property type="component" value="Unassembled WGS sequence"/>
</dbReference>
<dbReference type="GO" id="GO:0007131">
    <property type="term" value="P:reciprocal meiotic recombination"/>
    <property type="evidence" value="ECO:0007669"/>
    <property type="project" value="TreeGrafter"/>
</dbReference>
<organism evidence="3 4">
    <name type="scientific">Protomyces lactucae-debilis</name>
    <dbReference type="NCBI Taxonomy" id="2754530"/>
    <lineage>
        <taxon>Eukaryota</taxon>
        <taxon>Fungi</taxon>
        <taxon>Dikarya</taxon>
        <taxon>Ascomycota</taxon>
        <taxon>Taphrinomycotina</taxon>
        <taxon>Taphrinomycetes</taxon>
        <taxon>Taphrinales</taxon>
        <taxon>Protomycetaceae</taxon>
        <taxon>Protomyces</taxon>
    </lineage>
</organism>
<dbReference type="InterPro" id="IPR027417">
    <property type="entry name" value="P-loop_NTPase"/>
</dbReference>
<comment type="subcellular location">
    <subcellularLocation>
        <location evidence="1">Nucleus</location>
    </subcellularLocation>
</comment>